<sequence length="309" mass="35204">MKRSNKYSFLVPNGDNSQITRNDFPPDFTFGTGTSAYQHEGAATRGDRVADGSNANVTVDMYDRFKEDIDYMKKMGLDAFRFSISWPRVLPGGRRAAGVNKEGIKFYNEVIDTLLANELCFWEFGDRVKYWVTLNEPWSYTTSGYAQCLFPPSPPQNVPGSLENIGVTYKASKKLLSLYQDSNAAGNTAGVDEVNNPKLTPRKACVDPIRVKYHQDHLANILLAMTRDGVNVKGYFVWSWCDNFEWTTGYLARFGLMYVDYKNDLARYPKDSALWFAKFLVRMPKTPSNKRIANFVDTESQKKLRAMEE</sequence>
<keyword evidence="3" id="KW-0326">Glycosidase</keyword>
<comment type="similarity">
    <text evidence="1 4">Belongs to the glycosyl hydrolase 1 family.</text>
</comment>
<dbReference type="SUPFAM" id="SSF51445">
    <property type="entry name" value="(Trans)glycosidases"/>
    <property type="match status" value="1"/>
</dbReference>
<evidence type="ECO:0000313" key="5">
    <source>
        <dbReference type="EMBL" id="KAG8390359.1"/>
    </source>
</evidence>
<dbReference type="GO" id="GO:0005975">
    <property type="term" value="P:carbohydrate metabolic process"/>
    <property type="evidence" value="ECO:0007669"/>
    <property type="project" value="InterPro"/>
</dbReference>
<evidence type="ECO:0000256" key="2">
    <source>
        <dbReference type="ARBA" id="ARBA00022801"/>
    </source>
</evidence>
<evidence type="ECO:0000256" key="3">
    <source>
        <dbReference type="ARBA" id="ARBA00023295"/>
    </source>
</evidence>
<comment type="caution">
    <text evidence="5">The sequence shown here is derived from an EMBL/GenBank/DDBJ whole genome shotgun (WGS) entry which is preliminary data.</text>
</comment>
<organism evidence="5 6">
    <name type="scientific">Buddleja alternifolia</name>
    <dbReference type="NCBI Taxonomy" id="168488"/>
    <lineage>
        <taxon>Eukaryota</taxon>
        <taxon>Viridiplantae</taxon>
        <taxon>Streptophyta</taxon>
        <taxon>Embryophyta</taxon>
        <taxon>Tracheophyta</taxon>
        <taxon>Spermatophyta</taxon>
        <taxon>Magnoliopsida</taxon>
        <taxon>eudicotyledons</taxon>
        <taxon>Gunneridae</taxon>
        <taxon>Pentapetalae</taxon>
        <taxon>asterids</taxon>
        <taxon>lamiids</taxon>
        <taxon>Lamiales</taxon>
        <taxon>Scrophulariaceae</taxon>
        <taxon>Buddlejeae</taxon>
        <taxon>Buddleja</taxon>
    </lineage>
</organism>
<name>A0AAV6Y678_9LAMI</name>
<protein>
    <recommendedName>
        <fullName evidence="7">Beta-glucosidase</fullName>
    </recommendedName>
</protein>
<dbReference type="InterPro" id="IPR033132">
    <property type="entry name" value="GH_1_N_CS"/>
</dbReference>
<keyword evidence="2" id="KW-0378">Hydrolase</keyword>
<evidence type="ECO:0008006" key="7">
    <source>
        <dbReference type="Google" id="ProtNLM"/>
    </source>
</evidence>
<dbReference type="InterPro" id="IPR017853">
    <property type="entry name" value="GH"/>
</dbReference>
<keyword evidence="6" id="KW-1185">Reference proteome</keyword>
<dbReference type="GO" id="GO:0008422">
    <property type="term" value="F:beta-glucosidase activity"/>
    <property type="evidence" value="ECO:0007669"/>
    <property type="project" value="TreeGrafter"/>
</dbReference>
<accession>A0AAV6Y678</accession>
<dbReference type="Proteomes" id="UP000826271">
    <property type="component" value="Unassembled WGS sequence"/>
</dbReference>
<dbReference type="EMBL" id="WHWC01000001">
    <property type="protein sequence ID" value="KAG8390359.1"/>
    <property type="molecule type" value="Genomic_DNA"/>
</dbReference>
<evidence type="ECO:0000313" key="6">
    <source>
        <dbReference type="Proteomes" id="UP000826271"/>
    </source>
</evidence>
<dbReference type="PROSITE" id="PS00653">
    <property type="entry name" value="GLYCOSYL_HYDROL_F1_2"/>
    <property type="match status" value="1"/>
</dbReference>
<dbReference type="InterPro" id="IPR001360">
    <property type="entry name" value="Glyco_hydro_1"/>
</dbReference>
<proteinExistence type="inferred from homology"/>
<dbReference type="PRINTS" id="PR00131">
    <property type="entry name" value="GLHYDRLASE1"/>
</dbReference>
<dbReference type="PANTHER" id="PTHR10353:SF137">
    <property type="entry name" value="MYROSINASE 3-RELATED"/>
    <property type="match status" value="1"/>
</dbReference>
<evidence type="ECO:0000256" key="4">
    <source>
        <dbReference type="RuleBase" id="RU003690"/>
    </source>
</evidence>
<dbReference type="Gene3D" id="3.20.20.80">
    <property type="entry name" value="Glycosidases"/>
    <property type="match status" value="2"/>
</dbReference>
<reference evidence="5" key="1">
    <citation type="submission" date="2019-10" db="EMBL/GenBank/DDBJ databases">
        <authorList>
            <person name="Zhang R."/>
            <person name="Pan Y."/>
            <person name="Wang J."/>
            <person name="Ma R."/>
            <person name="Yu S."/>
        </authorList>
    </citation>
    <scope>NUCLEOTIDE SEQUENCE</scope>
    <source>
        <strain evidence="5">LA-IB0</strain>
        <tissue evidence="5">Leaf</tissue>
    </source>
</reference>
<dbReference type="Pfam" id="PF00232">
    <property type="entry name" value="Glyco_hydro_1"/>
    <property type="match status" value="2"/>
</dbReference>
<evidence type="ECO:0000256" key="1">
    <source>
        <dbReference type="ARBA" id="ARBA00010838"/>
    </source>
</evidence>
<gene>
    <name evidence="5" type="ORF">BUALT_Bualt01G0075300</name>
</gene>
<dbReference type="AlphaFoldDB" id="A0AAV6Y678"/>
<dbReference type="PANTHER" id="PTHR10353">
    <property type="entry name" value="GLYCOSYL HYDROLASE"/>
    <property type="match status" value="1"/>
</dbReference>